<proteinExistence type="predicted"/>
<dbReference type="InterPro" id="IPR016624">
    <property type="entry name" value="UCP014753"/>
</dbReference>
<gene>
    <name evidence="2" type="ORF">KGQ19_48115</name>
</gene>
<comment type="caution">
    <text evidence="2">The sequence shown here is derived from an EMBL/GenBank/DDBJ whole genome shotgun (WGS) entry which is preliminary data.</text>
</comment>
<evidence type="ECO:0000313" key="2">
    <source>
        <dbReference type="EMBL" id="MBS2554647.1"/>
    </source>
</evidence>
<feature type="domain" description="DUF2264" evidence="1">
    <location>
        <begin position="20"/>
        <end position="383"/>
    </location>
</feature>
<dbReference type="PIRSF" id="PIRSF014753">
    <property type="entry name" value="UCP014753"/>
    <property type="match status" value="1"/>
</dbReference>
<dbReference type="PANTHER" id="PTHR35339:SF4">
    <property type="entry name" value="LINALOOL DEHYDRATASE_ISOMERASE DOMAIN-CONTAINING PROTEIN"/>
    <property type="match status" value="1"/>
</dbReference>
<dbReference type="Proteomes" id="UP000730482">
    <property type="component" value="Unassembled WGS sequence"/>
</dbReference>
<name>A0ABS5L8H0_9ACTN</name>
<organism evidence="2 3">
    <name type="scientific">Catenulispora pinistramenti</name>
    <dbReference type="NCBI Taxonomy" id="2705254"/>
    <lineage>
        <taxon>Bacteria</taxon>
        <taxon>Bacillati</taxon>
        <taxon>Actinomycetota</taxon>
        <taxon>Actinomycetes</taxon>
        <taxon>Catenulisporales</taxon>
        <taxon>Catenulisporaceae</taxon>
        <taxon>Catenulispora</taxon>
    </lineage>
</organism>
<dbReference type="PANTHER" id="PTHR35339">
    <property type="entry name" value="LINALOOL DEHYDRATASE_ISOMERASE DOMAIN-CONTAINING PROTEIN"/>
    <property type="match status" value="1"/>
</dbReference>
<dbReference type="RefSeq" id="WP_212022277.1">
    <property type="nucleotide sequence ID" value="NZ_JAAFYZ010000426.1"/>
</dbReference>
<sequence length="553" mass="59660">MNDLRLPSEDHDQSPYTGWTRAHWEAVAEHWLLTARRHASPDGGLITPPGRPSAAGIRSDGIEGFARSFLIAAPLLAGREADPHDHAGWYARGLAAAMAPDGPDRWGRAIGVNEIQQWNGTPQPIVEAANLAFGLAICRAQVWDRLEDELRDQTAEWLTHHCLKHGSDNNWLLFTAVIEAFLVRAGYDVPGGHAQADVDLFESWYLGDGWYNDGPISPTTRHGNRVDHYNSWVIQPFLWQWYQLSDQRAEGRAERREQYLRRLGEFADSYAQLFAADGSSLHQGRSLTYRQAVLGGLWTAALAGVGSEAAGATRRLASGVLRRFTLDRGVGVDGPPSLGWNAAEFLPMCQGYSGPGSPYFAGMGFLGLAAPADHRLWTEPEQPQPAERVDGVRTGVGTGVGTGVRTGVRTLHAVGWVIQSSDGIVQIANHASDHVVDPDTGLGEPHYASVGYSTHTAPGVGQAWAEGVDGQLALVDEWGRASRREGLRGTVTGEGWAASWFRPRMGGVDVPGARVVSVSVLHQGSELRAHLVTAPAGWTVREGSFAVAGGGRG</sequence>
<dbReference type="EMBL" id="JAAFYZ010000426">
    <property type="protein sequence ID" value="MBS2554647.1"/>
    <property type="molecule type" value="Genomic_DNA"/>
</dbReference>
<evidence type="ECO:0000259" key="1">
    <source>
        <dbReference type="Pfam" id="PF10022"/>
    </source>
</evidence>
<feature type="non-terminal residue" evidence="2">
    <location>
        <position position="553"/>
    </location>
</feature>
<accession>A0ABS5L8H0</accession>
<keyword evidence="3" id="KW-1185">Reference proteome</keyword>
<protein>
    <submittedName>
        <fullName evidence="2">DUF2264 domain-containing protein</fullName>
    </submittedName>
</protein>
<dbReference type="Pfam" id="PF10022">
    <property type="entry name" value="DUF2264"/>
    <property type="match status" value="1"/>
</dbReference>
<dbReference type="InterPro" id="IPR049349">
    <property type="entry name" value="DUF2264_N"/>
</dbReference>
<evidence type="ECO:0000313" key="3">
    <source>
        <dbReference type="Proteomes" id="UP000730482"/>
    </source>
</evidence>
<reference evidence="2 3" key="1">
    <citation type="submission" date="2020-02" db="EMBL/GenBank/DDBJ databases">
        <title>Acidophilic actinobacteria isolated from forest soil.</title>
        <authorList>
            <person name="Golinska P."/>
        </authorList>
    </citation>
    <scope>NUCLEOTIDE SEQUENCE [LARGE SCALE GENOMIC DNA]</scope>
    <source>
        <strain evidence="2 3">NL8</strain>
    </source>
</reference>